<feature type="domain" description="4Fe-4S ferredoxin-type" evidence="9">
    <location>
        <begin position="163"/>
        <end position="195"/>
    </location>
</feature>
<name>A0A5C0SGX3_CRATE</name>
<dbReference type="PROSITE" id="PS00198">
    <property type="entry name" value="4FE4S_FER_1"/>
    <property type="match status" value="1"/>
</dbReference>
<dbReference type="Pfam" id="PF13484">
    <property type="entry name" value="Fer4_16"/>
    <property type="match status" value="1"/>
</dbReference>
<dbReference type="Pfam" id="PF08331">
    <property type="entry name" value="QueG_DUF1730"/>
    <property type="match status" value="1"/>
</dbReference>
<keyword evidence="5" id="KW-0671">Queuosine biosynthesis</keyword>
<dbReference type="PANTHER" id="PTHR30002:SF4">
    <property type="entry name" value="EPOXYQUEUOSINE REDUCTASE"/>
    <property type="match status" value="1"/>
</dbReference>
<dbReference type="GO" id="GO:0046872">
    <property type="term" value="F:metal ion binding"/>
    <property type="evidence" value="ECO:0007669"/>
    <property type="project" value="UniProtKB-KW"/>
</dbReference>
<proteinExistence type="predicted"/>
<evidence type="ECO:0000259" key="9">
    <source>
        <dbReference type="PROSITE" id="PS51379"/>
    </source>
</evidence>
<dbReference type="PROSITE" id="PS51379">
    <property type="entry name" value="4FE4S_FER_2"/>
    <property type="match status" value="1"/>
</dbReference>
<dbReference type="InterPro" id="IPR017896">
    <property type="entry name" value="4Fe4S_Fe-S-bd"/>
</dbReference>
<dbReference type="Gene3D" id="3.30.70.20">
    <property type="match status" value="1"/>
</dbReference>
<organism evidence="10 11">
    <name type="scientific">Crassaminicella thermophila</name>
    <dbReference type="NCBI Taxonomy" id="2599308"/>
    <lineage>
        <taxon>Bacteria</taxon>
        <taxon>Bacillati</taxon>
        <taxon>Bacillota</taxon>
        <taxon>Clostridia</taxon>
        <taxon>Eubacteriales</taxon>
        <taxon>Clostridiaceae</taxon>
        <taxon>Crassaminicella</taxon>
    </lineage>
</organism>
<keyword evidence="8" id="KW-0411">Iron-sulfur</keyword>
<evidence type="ECO:0000256" key="7">
    <source>
        <dbReference type="ARBA" id="ARBA00023004"/>
    </source>
</evidence>
<protein>
    <submittedName>
        <fullName evidence="10">tRNA epoxyqueuosine(34) reductase QueG</fullName>
        <ecNumber evidence="10">1.17.99.6</ecNumber>
    </submittedName>
</protein>
<evidence type="ECO:0000256" key="6">
    <source>
        <dbReference type="ARBA" id="ARBA00023002"/>
    </source>
</evidence>
<evidence type="ECO:0000313" key="10">
    <source>
        <dbReference type="EMBL" id="QEK13571.1"/>
    </source>
</evidence>
<dbReference type="SUPFAM" id="SSF46548">
    <property type="entry name" value="alpha-helical ferredoxin"/>
    <property type="match status" value="1"/>
</dbReference>
<keyword evidence="6 10" id="KW-0560">Oxidoreductase</keyword>
<evidence type="ECO:0000256" key="5">
    <source>
        <dbReference type="ARBA" id="ARBA00022785"/>
    </source>
</evidence>
<evidence type="ECO:0000256" key="3">
    <source>
        <dbReference type="ARBA" id="ARBA00022694"/>
    </source>
</evidence>
<keyword evidence="7" id="KW-0408">Iron</keyword>
<keyword evidence="3" id="KW-0819">tRNA processing</keyword>
<reference evidence="10 11" key="1">
    <citation type="submission" date="2019-07" db="EMBL/GenBank/DDBJ databases">
        <title>Complete genome of Crassaminicella thermophila SY095.</title>
        <authorList>
            <person name="Li X."/>
        </authorList>
    </citation>
    <scope>NUCLEOTIDE SEQUENCE [LARGE SCALE GENOMIC DNA]</scope>
    <source>
        <strain evidence="10 11">SY095</strain>
    </source>
</reference>
<keyword evidence="2" id="KW-0963">Cytoplasm</keyword>
<accession>A0A5C0SGX3</accession>
<dbReference type="PANTHER" id="PTHR30002">
    <property type="entry name" value="EPOXYQUEUOSINE REDUCTASE"/>
    <property type="match status" value="1"/>
</dbReference>
<evidence type="ECO:0000256" key="2">
    <source>
        <dbReference type="ARBA" id="ARBA00022490"/>
    </source>
</evidence>
<keyword evidence="11" id="KW-1185">Reference proteome</keyword>
<keyword evidence="1" id="KW-0004">4Fe-4S</keyword>
<dbReference type="GO" id="GO:0008616">
    <property type="term" value="P:tRNA queuosine(34) biosynthetic process"/>
    <property type="evidence" value="ECO:0007669"/>
    <property type="project" value="UniProtKB-KW"/>
</dbReference>
<evidence type="ECO:0000256" key="8">
    <source>
        <dbReference type="ARBA" id="ARBA00023014"/>
    </source>
</evidence>
<sequence>MNVKECLKGFCKKLNIERVGIAPIGPYKELEKILKDRIDKGYITGMEEEDIKKRINPKETMPDVASIIVCLFPYFTGYFDSNISKYTYSIDYHRIIKEKLDKIGEFLKERIENFSYKAFVDTGPLVDRYLAYLAGLGYFGINNNLINDKYGSYVFIGYILNNYKFEVDKPLNKTCKKCGECIKKCPGGAILGDFQMNPRRCLSFITQKKEELTQEERDILKKNKMVFGCDICQDVCPHNQNIEHTNMEEFRKNLIYILDEKEVLDMSNKAFKRKYGDRAFSWRGRKIILRNFEVLREIKN</sequence>
<dbReference type="InterPro" id="IPR004453">
    <property type="entry name" value="QueG"/>
</dbReference>
<dbReference type="InterPro" id="IPR017900">
    <property type="entry name" value="4Fe4S_Fe_S_CS"/>
</dbReference>
<dbReference type="KEGG" id="crs:FQB35_03055"/>
<dbReference type="OrthoDB" id="9784571at2"/>
<evidence type="ECO:0000313" key="11">
    <source>
        <dbReference type="Proteomes" id="UP000324646"/>
    </source>
</evidence>
<dbReference type="AlphaFoldDB" id="A0A5C0SGX3"/>
<dbReference type="NCBIfam" id="TIGR00276">
    <property type="entry name" value="tRNA epoxyqueuosine(34) reductase QueG"/>
    <property type="match status" value="1"/>
</dbReference>
<dbReference type="GO" id="GO:0051539">
    <property type="term" value="F:4 iron, 4 sulfur cluster binding"/>
    <property type="evidence" value="ECO:0007669"/>
    <property type="project" value="UniProtKB-KW"/>
</dbReference>
<dbReference type="GO" id="GO:0052693">
    <property type="term" value="F:epoxyqueuosine reductase activity"/>
    <property type="evidence" value="ECO:0007669"/>
    <property type="project" value="UniProtKB-EC"/>
</dbReference>
<evidence type="ECO:0000256" key="1">
    <source>
        <dbReference type="ARBA" id="ARBA00022485"/>
    </source>
</evidence>
<evidence type="ECO:0000256" key="4">
    <source>
        <dbReference type="ARBA" id="ARBA00022723"/>
    </source>
</evidence>
<dbReference type="Proteomes" id="UP000324646">
    <property type="component" value="Chromosome"/>
</dbReference>
<dbReference type="EMBL" id="CP042243">
    <property type="protein sequence ID" value="QEK13571.1"/>
    <property type="molecule type" value="Genomic_DNA"/>
</dbReference>
<keyword evidence="4" id="KW-0479">Metal-binding</keyword>
<dbReference type="EC" id="1.17.99.6" evidence="10"/>
<gene>
    <name evidence="10" type="primary">queG</name>
    <name evidence="10" type="ORF">FQB35_03055</name>
</gene>
<dbReference type="InterPro" id="IPR013542">
    <property type="entry name" value="QueG_DUF1730"/>
</dbReference>